<keyword evidence="3" id="KW-0489">Methyltransferase</keyword>
<dbReference type="PANTHER" id="PTHR43861">
    <property type="entry name" value="TRANS-ACONITATE 2-METHYLTRANSFERASE-RELATED"/>
    <property type="match status" value="1"/>
</dbReference>
<dbReference type="Proteomes" id="UP001596113">
    <property type="component" value="Unassembled WGS sequence"/>
</dbReference>
<name>A0ABW0HYW0_9BACL</name>
<protein>
    <submittedName>
        <fullName evidence="3">Class I SAM-dependent methyltransferase</fullName>
    </submittedName>
</protein>
<dbReference type="GO" id="GO:0032259">
    <property type="term" value="P:methylation"/>
    <property type="evidence" value="ECO:0007669"/>
    <property type="project" value="UniProtKB-KW"/>
</dbReference>
<dbReference type="RefSeq" id="WP_378134295.1">
    <property type="nucleotide sequence ID" value="NZ_JBHSMI010000025.1"/>
</dbReference>
<keyword evidence="1" id="KW-0808">Transferase</keyword>
<dbReference type="Gene3D" id="3.40.50.150">
    <property type="entry name" value="Vaccinia Virus protein VP39"/>
    <property type="match status" value="1"/>
</dbReference>
<dbReference type="Pfam" id="PF13649">
    <property type="entry name" value="Methyltransf_25"/>
    <property type="match status" value="1"/>
</dbReference>
<dbReference type="GO" id="GO:0008168">
    <property type="term" value="F:methyltransferase activity"/>
    <property type="evidence" value="ECO:0007669"/>
    <property type="project" value="UniProtKB-KW"/>
</dbReference>
<proteinExistence type="predicted"/>
<comment type="caution">
    <text evidence="3">The sequence shown here is derived from an EMBL/GenBank/DDBJ whole genome shotgun (WGS) entry which is preliminary data.</text>
</comment>
<evidence type="ECO:0000256" key="1">
    <source>
        <dbReference type="ARBA" id="ARBA00022679"/>
    </source>
</evidence>
<reference evidence="4" key="1">
    <citation type="journal article" date="2019" name="Int. J. Syst. Evol. Microbiol.">
        <title>The Global Catalogue of Microorganisms (GCM) 10K type strain sequencing project: providing services to taxonomists for standard genome sequencing and annotation.</title>
        <authorList>
            <consortium name="The Broad Institute Genomics Platform"/>
            <consortium name="The Broad Institute Genome Sequencing Center for Infectious Disease"/>
            <person name="Wu L."/>
            <person name="Ma J."/>
        </authorList>
    </citation>
    <scope>NUCLEOTIDE SEQUENCE [LARGE SCALE GENOMIC DNA]</scope>
    <source>
        <strain evidence="4">CGMCC 1.18575</strain>
    </source>
</reference>
<keyword evidence="4" id="KW-1185">Reference proteome</keyword>
<evidence type="ECO:0000313" key="4">
    <source>
        <dbReference type="Proteomes" id="UP001596113"/>
    </source>
</evidence>
<organism evidence="3 4">
    <name type="scientific">Cohnella soli</name>
    <dbReference type="NCBI Taxonomy" id="425005"/>
    <lineage>
        <taxon>Bacteria</taxon>
        <taxon>Bacillati</taxon>
        <taxon>Bacillota</taxon>
        <taxon>Bacilli</taxon>
        <taxon>Bacillales</taxon>
        <taxon>Paenibacillaceae</taxon>
        <taxon>Cohnella</taxon>
    </lineage>
</organism>
<dbReference type="CDD" id="cd02440">
    <property type="entry name" value="AdoMet_MTases"/>
    <property type="match status" value="1"/>
</dbReference>
<dbReference type="InterPro" id="IPR041698">
    <property type="entry name" value="Methyltransf_25"/>
</dbReference>
<evidence type="ECO:0000313" key="3">
    <source>
        <dbReference type="EMBL" id="MFC5404227.1"/>
    </source>
</evidence>
<dbReference type="Gene3D" id="2.20.130.10">
    <property type="entry name" value="CAC2371-like domains"/>
    <property type="match status" value="1"/>
</dbReference>
<dbReference type="EMBL" id="JBHSMI010000025">
    <property type="protein sequence ID" value="MFC5404227.1"/>
    <property type="molecule type" value="Genomic_DNA"/>
</dbReference>
<evidence type="ECO:0000259" key="2">
    <source>
        <dbReference type="Pfam" id="PF13649"/>
    </source>
</evidence>
<sequence>MINDFLYDNPEFYELVFPPRGKSELCISIFEKYLVETPSSILDIGCGTGRDLADFSKRYPDCVGFDATQSMVAYAKRKNPKLNVFTGDMRTFRLSRTFDVICALGGCMNFALSNEDLDATFKTYQSHAHKGSLLLLQPLNPSDYFGEFKVPDKFFMPYKDSTAVGEMSYNLLKLQQVVERTRTWTVEGQNETFCDSMSYRIIFPAEISYFLNQNGFDVLDIFEADGSASYANKSMYVVARYKGC</sequence>
<dbReference type="InterPro" id="IPR029063">
    <property type="entry name" value="SAM-dependent_MTases_sf"/>
</dbReference>
<feature type="domain" description="Methyltransferase" evidence="2">
    <location>
        <begin position="41"/>
        <end position="127"/>
    </location>
</feature>
<accession>A0ABW0HYW0</accession>
<gene>
    <name evidence="3" type="ORF">ACFPOF_15900</name>
</gene>
<dbReference type="SUPFAM" id="SSF53335">
    <property type="entry name" value="S-adenosyl-L-methionine-dependent methyltransferases"/>
    <property type="match status" value="1"/>
</dbReference>